<evidence type="ECO:0000256" key="5">
    <source>
        <dbReference type="ARBA" id="ARBA00022840"/>
    </source>
</evidence>
<dbReference type="GO" id="GO:0005536">
    <property type="term" value="F:D-glucose binding"/>
    <property type="evidence" value="ECO:0007669"/>
    <property type="project" value="InterPro"/>
</dbReference>
<keyword evidence="1" id="KW-0963">Cytoplasm</keyword>
<dbReference type="PANTHER" id="PTHR47690:SF1">
    <property type="entry name" value="GLUCOKINASE"/>
    <property type="match status" value="1"/>
</dbReference>
<dbReference type="FunFam" id="3.40.367.20:FF:000002">
    <property type="entry name" value="Glucokinase"/>
    <property type="match status" value="1"/>
</dbReference>
<keyword evidence="4 7" id="KW-0418">Kinase</keyword>
<dbReference type="GO" id="GO:0005524">
    <property type="term" value="F:ATP binding"/>
    <property type="evidence" value="ECO:0007669"/>
    <property type="project" value="UniProtKB-KW"/>
</dbReference>
<dbReference type="NCBIfam" id="TIGR00749">
    <property type="entry name" value="glk"/>
    <property type="match status" value="1"/>
</dbReference>
<dbReference type="Gene3D" id="3.40.367.20">
    <property type="match status" value="1"/>
</dbReference>
<keyword evidence="2" id="KW-0808">Transferase</keyword>
<evidence type="ECO:0000256" key="2">
    <source>
        <dbReference type="ARBA" id="ARBA00022679"/>
    </source>
</evidence>
<evidence type="ECO:0000313" key="7">
    <source>
        <dbReference type="EMBL" id="LAC26109.1"/>
    </source>
</evidence>
<dbReference type="GO" id="GO:0004340">
    <property type="term" value="F:glucokinase activity"/>
    <property type="evidence" value="ECO:0007669"/>
    <property type="project" value="InterPro"/>
</dbReference>
<organism evidence="7">
    <name type="scientific">Hirondellea gigas</name>
    <dbReference type="NCBI Taxonomy" id="1518452"/>
    <lineage>
        <taxon>Eukaryota</taxon>
        <taxon>Metazoa</taxon>
        <taxon>Ecdysozoa</taxon>
        <taxon>Arthropoda</taxon>
        <taxon>Crustacea</taxon>
        <taxon>Multicrustacea</taxon>
        <taxon>Malacostraca</taxon>
        <taxon>Eumalacostraca</taxon>
        <taxon>Peracarida</taxon>
        <taxon>Amphipoda</taxon>
        <taxon>Amphilochidea</taxon>
        <taxon>Lysianassida</taxon>
        <taxon>Lysianassidira</taxon>
        <taxon>Lysianassoidea</taxon>
        <taxon>Lysianassidae</taxon>
        <taxon>Hirondellea</taxon>
    </lineage>
</organism>
<dbReference type="PANTHER" id="PTHR47690">
    <property type="entry name" value="GLUCOKINASE"/>
    <property type="match status" value="1"/>
</dbReference>
<dbReference type="InterPro" id="IPR043129">
    <property type="entry name" value="ATPase_NBD"/>
</dbReference>
<dbReference type="SUPFAM" id="SSF53067">
    <property type="entry name" value="Actin-like ATPase domain"/>
    <property type="match status" value="1"/>
</dbReference>
<dbReference type="InterPro" id="IPR003836">
    <property type="entry name" value="Glucokinase"/>
</dbReference>
<dbReference type="Pfam" id="PF02685">
    <property type="entry name" value="Glucokinase"/>
    <property type="match status" value="1"/>
</dbReference>
<keyword evidence="6" id="KW-0324">Glycolysis</keyword>
<name>A0A6A7G6L5_9CRUS</name>
<dbReference type="AlphaFoldDB" id="A0A6A7G6L5"/>
<dbReference type="NCBIfam" id="NF009073">
    <property type="entry name" value="PRK12408.1"/>
    <property type="match status" value="1"/>
</dbReference>
<dbReference type="NCBIfam" id="NF001416">
    <property type="entry name" value="PRK00292.1-3"/>
    <property type="match status" value="1"/>
</dbReference>
<protein>
    <submittedName>
        <fullName evidence="7">Glucokinase</fullName>
    </submittedName>
</protein>
<dbReference type="CDD" id="cd24008">
    <property type="entry name" value="ASKHA_NBD_GLK"/>
    <property type="match status" value="1"/>
</dbReference>
<keyword evidence="5" id="KW-0067">ATP-binding</keyword>
<keyword evidence="3" id="KW-0547">Nucleotide-binding</keyword>
<proteinExistence type="evidence at transcript level"/>
<reference evidence="7" key="1">
    <citation type="submission" date="2017-11" db="EMBL/GenBank/DDBJ databases">
        <title>The sensing device of the deep-sea amphipod.</title>
        <authorList>
            <person name="Kobayashi H."/>
            <person name="Nagahama T."/>
            <person name="Arai W."/>
            <person name="Sasagawa Y."/>
            <person name="Umeda M."/>
            <person name="Hayashi T."/>
            <person name="Nikaido I."/>
            <person name="Watanabe H."/>
            <person name="Oguri K."/>
            <person name="Kitazato H."/>
            <person name="Fujioka K."/>
            <person name="Kido Y."/>
            <person name="Takami H."/>
        </authorList>
    </citation>
    <scope>NUCLEOTIDE SEQUENCE</scope>
    <source>
        <tissue evidence="7">Whole body</tissue>
    </source>
</reference>
<accession>A0A6A7G6L5</accession>
<evidence type="ECO:0000256" key="3">
    <source>
        <dbReference type="ARBA" id="ARBA00022741"/>
    </source>
</evidence>
<dbReference type="HAMAP" id="MF_00524">
    <property type="entry name" value="Glucokinase"/>
    <property type="match status" value="1"/>
</dbReference>
<evidence type="ECO:0000256" key="1">
    <source>
        <dbReference type="ARBA" id="ARBA00022490"/>
    </source>
</evidence>
<dbReference type="InterPro" id="IPR050201">
    <property type="entry name" value="Bacterial_glucokinase"/>
</dbReference>
<dbReference type="EMBL" id="IACT01006987">
    <property type="protein sequence ID" value="LAC26109.1"/>
    <property type="molecule type" value="mRNA"/>
</dbReference>
<dbReference type="Gene3D" id="3.30.420.40">
    <property type="match status" value="1"/>
</dbReference>
<dbReference type="GO" id="GO:0005829">
    <property type="term" value="C:cytosol"/>
    <property type="evidence" value="ECO:0007669"/>
    <property type="project" value="TreeGrafter"/>
</dbReference>
<dbReference type="GO" id="GO:0006096">
    <property type="term" value="P:glycolytic process"/>
    <property type="evidence" value="ECO:0007669"/>
    <property type="project" value="UniProtKB-KW"/>
</dbReference>
<evidence type="ECO:0000256" key="4">
    <source>
        <dbReference type="ARBA" id="ARBA00022777"/>
    </source>
</evidence>
<evidence type="ECO:0000256" key="6">
    <source>
        <dbReference type="ARBA" id="ARBA00023152"/>
    </source>
</evidence>
<sequence>MLAVVGDIGGTNIRLAVCNIKNGELSQLREYSCAQFITLDAVLVQYFSTLRDTVKYLCLGIACPVEDDAVIMTNFSWQFSKKALKEKLQLNALYLINDYTAISLAVPFLKENEQLQIGGGAIKEGAPKAVFGPGTGLGVAHLIQIKNKWLSLKGEGGHASLSVNNREQADILLLLQDQYGHVSTERVLSGQGFVNIYHSLCRLSGKSPEFYEPQQVTTAAFSQKCPLALHSIEVFCQIMGAFAGDLALNLACFGGVYIAGGIVPRFSEFFIKSDFRQCFENKGRFKPYLRAIPTFLIIHENPGLLGASVYLRQETLE</sequence>